<dbReference type="EMBL" id="JAGFBR010000765">
    <property type="protein sequence ID" value="KAH0435609.1"/>
    <property type="molecule type" value="Genomic_DNA"/>
</dbReference>
<accession>A0AAV7FLT0</accession>
<protein>
    <submittedName>
        <fullName evidence="1">Uncharacterized protein</fullName>
    </submittedName>
</protein>
<dbReference type="PANTHER" id="PTHR47600">
    <property type="entry name" value="NUCLEIC ACID-BINDING, OB-FOLD-LIKE PROTEIN"/>
    <property type="match status" value="1"/>
</dbReference>
<evidence type="ECO:0000313" key="1">
    <source>
        <dbReference type="EMBL" id="KAH0435609.1"/>
    </source>
</evidence>
<name>A0AAV7FLT0_DENCH</name>
<organism evidence="1 2">
    <name type="scientific">Dendrobium chrysotoxum</name>
    <name type="common">Orchid</name>
    <dbReference type="NCBI Taxonomy" id="161865"/>
    <lineage>
        <taxon>Eukaryota</taxon>
        <taxon>Viridiplantae</taxon>
        <taxon>Streptophyta</taxon>
        <taxon>Embryophyta</taxon>
        <taxon>Tracheophyta</taxon>
        <taxon>Spermatophyta</taxon>
        <taxon>Magnoliopsida</taxon>
        <taxon>Liliopsida</taxon>
        <taxon>Asparagales</taxon>
        <taxon>Orchidaceae</taxon>
        <taxon>Epidendroideae</taxon>
        <taxon>Malaxideae</taxon>
        <taxon>Dendrobiinae</taxon>
        <taxon>Dendrobium</taxon>
    </lineage>
</organism>
<proteinExistence type="predicted"/>
<keyword evidence="2" id="KW-1185">Reference proteome</keyword>
<sequence length="188" mass="21693">MEGLTSCGLGARFPLRIHTNSSKNCPFSRRRPGSFLVLAARDNPELDKWEQMELKFGRLLGEDPKLTLAKMEIVKLRLDDVPKRYVVRTRPRTLKSVVLIPNWWSFTDNGNNRYNGDIINVCSPIQLRFSVNMTIIEVNHNIASRIVMRYFIVLMQAPSSRTLRDQIHGSSNICLDRMRTSKLHKVIL</sequence>
<reference evidence="1 2" key="1">
    <citation type="journal article" date="2021" name="Hortic Res">
        <title>Chromosome-scale assembly of the Dendrobium chrysotoxum genome enhances the understanding of orchid evolution.</title>
        <authorList>
            <person name="Zhang Y."/>
            <person name="Zhang G.Q."/>
            <person name="Zhang D."/>
            <person name="Liu X.D."/>
            <person name="Xu X.Y."/>
            <person name="Sun W.H."/>
            <person name="Yu X."/>
            <person name="Zhu X."/>
            <person name="Wang Z.W."/>
            <person name="Zhao X."/>
            <person name="Zhong W.Y."/>
            <person name="Chen H."/>
            <person name="Yin W.L."/>
            <person name="Huang T."/>
            <person name="Niu S.C."/>
            <person name="Liu Z.J."/>
        </authorList>
    </citation>
    <scope>NUCLEOTIDE SEQUENCE [LARGE SCALE GENOMIC DNA]</scope>
    <source>
        <strain evidence="1">Lindl</strain>
    </source>
</reference>
<evidence type="ECO:0000313" key="2">
    <source>
        <dbReference type="Proteomes" id="UP000775213"/>
    </source>
</evidence>
<gene>
    <name evidence="1" type="ORF">IEQ34_026558</name>
</gene>
<dbReference type="Proteomes" id="UP000775213">
    <property type="component" value="Unassembled WGS sequence"/>
</dbReference>
<comment type="caution">
    <text evidence="1">The sequence shown here is derived from an EMBL/GenBank/DDBJ whole genome shotgun (WGS) entry which is preliminary data.</text>
</comment>
<dbReference type="AlphaFoldDB" id="A0AAV7FLT0"/>
<dbReference type="PANTHER" id="PTHR47600:SF1">
    <property type="entry name" value="NUCLEIC ACID-BINDING, OB-FOLD-LIKE PROTEIN"/>
    <property type="match status" value="1"/>
</dbReference>